<evidence type="ECO:0000256" key="2">
    <source>
        <dbReference type="ARBA" id="ARBA00010617"/>
    </source>
</evidence>
<comment type="caution">
    <text evidence="7">The sequence shown here is derived from an EMBL/GenBank/DDBJ whole genome shotgun (WGS) entry which is preliminary data.</text>
</comment>
<keyword evidence="4 5" id="KW-0408">Iron</keyword>
<keyword evidence="6" id="KW-0503">Monooxygenase</keyword>
<comment type="similarity">
    <text evidence="2 6">Belongs to the cytochrome P450 family.</text>
</comment>
<gene>
    <name evidence="7" type="ORF">RhiirA5_399937</name>
</gene>
<evidence type="ECO:0000313" key="8">
    <source>
        <dbReference type="Proteomes" id="UP000232722"/>
    </source>
</evidence>
<dbReference type="PRINTS" id="PR00465">
    <property type="entry name" value="EP450IV"/>
</dbReference>
<reference evidence="7 8" key="2">
    <citation type="submission" date="2017-09" db="EMBL/GenBank/DDBJ databases">
        <title>Extensive intraspecific genome diversity in a model arbuscular mycorrhizal fungus.</title>
        <authorList>
            <person name="Chen E.C."/>
            <person name="Morin E."/>
            <person name="Beaudet D."/>
            <person name="Noel J."/>
            <person name="Ndikumana S."/>
            <person name="Charron P."/>
            <person name="St-Onge C."/>
            <person name="Giorgi J."/>
            <person name="Grigoriev I.V."/>
            <person name="Roux C."/>
            <person name="Martin F.M."/>
            <person name="Corradi N."/>
        </authorList>
    </citation>
    <scope>NUCLEOTIDE SEQUENCE [LARGE SCALE GENOMIC DNA]</scope>
    <source>
        <strain evidence="7 8">A5</strain>
    </source>
</reference>
<dbReference type="Gene3D" id="1.10.630.10">
    <property type="entry name" value="Cytochrome P450"/>
    <property type="match status" value="1"/>
</dbReference>
<dbReference type="InterPro" id="IPR017972">
    <property type="entry name" value="Cyt_P450_CS"/>
</dbReference>
<dbReference type="VEuPathDB" id="FungiDB:RhiirA1_443004"/>
<dbReference type="CDD" id="cd11041">
    <property type="entry name" value="CYP503A1-like"/>
    <property type="match status" value="1"/>
</dbReference>
<dbReference type="Pfam" id="PF00067">
    <property type="entry name" value="p450"/>
    <property type="match status" value="1"/>
</dbReference>
<sequence>MANIVWKRSLLCAFFSNAKIQSVISKRNIYIKEYFTNLICLSHQKMYQTIILGSILLISLYISKRIRETKLNMPPLYRYKIPIIGHTYSYIFNSEEFIKQCKKEYGDIFSIYVWGRVRTIVGKEYAQEILSKDDTFSFFVAFRKRFPGDVLLKNLGAISPIKLLKEHVFPKLNFYNERMQKSLHSATQKYIDIDIGDHDEPKVFNNMYYLMARIISTPIANILIGEEGSKDDEIITTFAEFTRDLSIFLIIPPFLDFIYPGLQHYVNRIVIKSGLYNPAIKHQDILIKHIKKQACKRLQEKEKYGDSWKRPDDFLQDIMEQDGFDSNNVDYSSLADRICSLLFAAIHTTAGGCANAFMDLASRPQYMQELYEEQLEVHKEADDDGILPFEALNKMKKLDSFIRESLRLTGHIVALEHAVLKDHTFLNGLQVPKDRLVYVYVDDVNQDESLQGPNPKSFEPFRHVDANALASKIGKNYMPFGGGKHACPGRYFAINEIKFFMHNVILKYNFRTASGKVEERRRVGPLALPSSGAIIIEKRVK</sequence>
<protein>
    <submittedName>
        <fullName evidence="7">Cytochrome P450</fullName>
    </submittedName>
</protein>
<dbReference type="GO" id="GO:0016705">
    <property type="term" value="F:oxidoreductase activity, acting on paired donors, with incorporation or reduction of molecular oxygen"/>
    <property type="evidence" value="ECO:0007669"/>
    <property type="project" value="InterPro"/>
</dbReference>
<accession>A0A2N0PKE7</accession>
<dbReference type="Proteomes" id="UP000232722">
    <property type="component" value="Unassembled WGS sequence"/>
</dbReference>
<organism evidence="7 8">
    <name type="scientific">Rhizophagus irregularis</name>
    <dbReference type="NCBI Taxonomy" id="588596"/>
    <lineage>
        <taxon>Eukaryota</taxon>
        <taxon>Fungi</taxon>
        <taxon>Fungi incertae sedis</taxon>
        <taxon>Mucoromycota</taxon>
        <taxon>Glomeromycotina</taxon>
        <taxon>Glomeromycetes</taxon>
        <taxon>Glomerales</taxon>
        <taxon>Glomeraceae</taxon>
        <taxon>Rhizophagus</taxon>
    </lineage>
</organism>
<comment type="cofactor">
    <cofactor evidence="1 5">
        <name>heme</name>
        <dbReference type="ChEBI" id="CHEBI:30413"/>
    </cofactor>
</comment>
<dbReference type="InterPro" id="IPR036396">
    <property type="entry name" value="Cyt_P450_sf"/>
</dbReference>
<keyword evidence="3 5" id="KW-0479">Metal-binding</keyword>
<feature type="binding site" description="axial binding residue" evidence="5">
    <location>
        <position position="487"/>
    </location>
    <ligand>
        <name>heme</name>
        <dbReference type="ChEBI" id="CHEBI:30413"/>
    </ligand>
    <ligandPart>
        <name>Fe</name>
        <dbReference type="ChEBI" id="CHEBI:18248"/>
    </ligandPart>
</feature>
<dbReference type="GO" id="GO:0020037">
    <property type="term" value="F:heme binding"/>
    <property type="evidence" value="ECO:0007669"/>
    <property type="project" value="InterPro"/>
</dbReference>
<dbReference type="InterPro" id="IPR002403">
    <property type="entry name" value="Cyt_P450_E_grp-IV"/>
</dbReference>
<keyword evidence="5 6" id="KW-0349">Heme</keyword>
<evidence type="ECO:0000256" key="5">
    <source>
        <dbReference type="PIRSR" id="PIRSR602403-1"/>
    </source>
</evidence>
<evidence type="ECO:0000256" key="1">
    <source>
        <dbReference type="ARBA" id="ARBA00001971"/>
    </source>
</evidence>
<dbReference type="VEuPathDB" id="FungiDB:FUN_015803"/>
<dbReference type="GO" id="GO:0005506">
    <property type="term" value="F:iron ion binding"/>
    <property type="evidence" value="ECO:0007669"/>
    <property type="project" value="InterPro"/>
</dbReference>
<dbReference type="InterPro" id="IPR001128">
    <property type="entry name" value="Cyt_P450"/>
</dbReference>
<evidence type="ECO:0000313" key="7">
    <source>
        <dbReference type="EMBL" id="PKC07288.1"/>
    </source>
</evidence>
<dbReference type="GO" id="GO:0004497">
    <property type="term" value="F:monooxygenase activity"/>
    <property type="evidence" value="ECO:0007669"/>
    <property type="project" value="UniProtKB-KW"/>
</dbReference>
<dbReference type="PROSITE" id="PS00086">
    <property type="entry name" value="CYTOCHROME_P450"/>
    <property type="match status" value="1"/>
</dbReference>
<dbReference type="SUPFAM" id="SSF48264">
    <property type="entry name" value="Cytochrome P450"/>
    <property type="match status" value="1"/>
</dbReference>
<dbReference type="AlphaFoldDB" id="A0A2N0PKE7"/>
<name>A0A2N0PKE7_9GLOM</name>
<evidence type="ECO:0000256" key="6">
    <source>
        <dbReference type="RuleBase" id="RU000461"/>
    </source>
</evidence>
<evidence type="ECO:0000256" key="3">
    <source>
        <dbReference type="ARBA" id="ARBA00022723"/>
    </source>
</evidence>
<evidence type="ECO:0000256" key="4">
    <source>
        <dbReference type="ARBA" id="ARBA00023004"/>
    </source>
</evidence>
<proteinExistence type="inferred from homology"/>
<dbReference type="PANTHER" id="PTHR46206">
    <property type="entry name" value="CYTOCHROME P450"/>
    <property type="match status" value="1"/>
</dbReference>
<dbReference type="EMBL" id="LLXJ01000657">
    <property type="protein sequence ID" value="PKC07288.1"/>
    <property type="molecule type" value="Genomic_DNA"/>
</dbReference>
<dbReference type="VEuPathDB" id="FungiDB:RhiirFUN_013799"/>
<reference evidence="7 8" key="1">
    <citation type="submission" date="2016-04" db="EMBL/GenBank/DDBJ databases">
        <title>Genome analyses suggest a sexual origin of heterokaryosis in a supposedly ancient asexual fungus.</title>
        <authorList>
            <person name="Ropars J."/>
            <person name="Sedzielewska K."/>
            <person name="Noel J."/>
            <person name="Charron P."/>
            <person name="Farinelli L."/>
            <person name="Marton T."/>
            <person name="Kruger M."/>
            <person name="Pelin A."/>
            <person name="Brachmann A."/>
            <person name="Corradi N."/>
        </authorList>
    </citation>
    <scope>NUCLEOTIDE SEQUENCE [LARGE SCALE GENOMIC DNA]</scope>
    <source>
        <strain evidence="7 8">A5</strain>
    </source>
</reference>
<keyword evidence="6" id="KW-0560">Oxidoreductase</keyword>